<feature type="non-terminal residue" evidence="1">
    <location>
        <position position="1"/>
    </location>
</feature>
<dbReference type="Proteomes" id="UP000290809">
    <property type="component" value="Unassembled WGS sequence"/>
</dbReference>
<evidence type="ECO:0000313" key="1">
    <source>
        <dbReference type="EMBL" id="RTG90842.1"/>
    </source>
</evidence>
<comment type="caution">
    <text evidence="1">The sequence shown here is derived from an EMBL/GenBank/DDBJ whole genome shotgun (WGS) entry which is preliminary data.</text>
</comment>
<gene>
    <name evidence="1" type="ORF">DC041_0000478</name>
</gene>
<dbReference type="AlphaFoldDB" id="A0A430QT27"/>
<organism evidence="1 2">
    <name type="scientific">Schistosoma bovis</name>
    <name type="common">Blood fluke</name>
    <dbReference type="NCBI Taxonomy" id="6184"/>
    <lineage>
        <taxon>Eukaryota</taxon>
        <taxon>Metazoa</taxon>
        <taxon>Spiralia</taxon>
        <taxon>Lophotrochozoa</taxon>
        <taxon>Platyhelminthes</taxon>
        <taxon>Trematoda</taxon>
        <taxon>Digenea</taxon>
        <taxon>Strigeidida</taxon>
        <taxon>Schistosomatoidea</taxon>
        <taxon>Schistosomatidae</taxon>
        <taxon>Schistosoma</taxon>
    </lineage>
</organism>
<dbReference type="EMBL" id="QMKO01001155">
    <property type="protein sequence ID" value="RTG90842.1"/>
    <property type="molecule type" value="Genomic_DNA"/>
</dbReference>
<name>A0A430QT27_SCHBO</name>
<reference evidence="1 2" key="1">
    <citation type="journal article" date="2019" name="PLoS Pathog.">
        <title>Genome sequence of the bovine parasite Schistosoma bovis Tanzania.</title>
        <authorList>
            <person name="Oey H."/>
            <person name="Zakrzewski M."/>
            <person name="Gobert G."/>
            <person name="Gravermann K."/>
            <person name="Stoye J."/>
            <person name="Jones M."/>
            <person name="Mcmanus D."/>
            <person name="Krause L."/>
        </authorList>
    </citation>
    <scope>NUCLEOTIDE SEQUENCE [LARGE SCALE GENOMIC DNA]</scope>
    <source>
        <strain evidence="1 2">TAN1997</strain>
    </source>
</reference>
<dbReference type="STRING" id="6184.A0A430QT27"/>
<proteinExistence type="predicted"/>
<protein>
    <submittedName>
        <fullName evidence="1">Uncharacterized protein</fullName>
    </submittedName>
</protein>
<accession>A0A430QT27</accession>
<keyword evidence="2" id="KW-1185">Reference proteome</keyword>
<evidence type="ECO:0000313" key="2">
    <source>
        <dbReference type="Proteomes" id="UP000290809"/>
    </source>
</evidence>
<sequence length="146" mass="16323">VFHLVHLECPYPPAQTTEDIVEANFVKISNPPPMNTTIDRIVVVVTQPNSTNDSSNHMNESHSIINSNDSSIINTITSSEHLLLNSSGNIRPISNIPNTSNDQLNDETISLNNNNDRSLHSTNMTIIHTDYDLLPDLSHHHFILHK</sequence>